<dbReference type="Proteomes" id="UP001377830">
    <property type="component" value="Chromosome"/>
</dbReference>
<dbReference type="Pfam" id="PF03400">
    <property type="entry name" value="DDE_Tnp_IS1"/>
    <property type="match status" value="1"/>
</dbReference>
<dbReference type="GO" id="GO:0004803">
    <property type="term" value="F:transposase activity"/>
    <property type="evidence" value="ECO:0007669"/>
    <property type="project" value="InterPro"/>
</dbReference>
<evidence type="ECO:0000313" key="2">
    <source>
        <dbReference type="Proteomes" id="UP001377830"/>
    </source>
</evidence>
<dbReference type="GO" id="GO:0003677">
    <property type="term" value="F:DNA binding"/>
    <property type="evidence" value="ECO:0007669"/>
    <property type="project" value="InterPro"/>
</dbReference>
<dbReference type="AlphaFoldDB" id="A0AAN0KHP0"/>
<keyword evidence="2" id="KW-1185">Reference proteome</keyword>
<sequence length="82" mass="9553">MPERDEHWLEDELRRKGWAGETATTRAKANNIISGCACRYGTPDLTLRTRIERLARHTICLSRSVELHEKVIGAFIEKYTFY</sequence>
<protein>
    <recommendedName>
        <fullName evidence="3">Transposase</fullName>
    </recommendedName>
</protein>
<dbReference type="InterPro" id="IPR005063">
    <property type="entry name" value="Transposase_27"/>
</dbReference>
<dbReference type="KEGG" id="parl:PEC302110_27560"/>
<dbReference type="GO" id="GO:0006313">
    <property type="term" value="P:DNA transposition"/>
    <property type="evidence" value="ECO:0007669"/>
    <property type="project" value="InterPro"/>
</dbReference>
<accession>A0AAN0KHP0</accession>
<gene>
    <name evidence="1" type="ORF">PEC302110_27560</name>
</gene>
<reference evidence="2" key="1">
    <citation type="journal article" date="2024" name="Int. J. Syst. Evol. Microbiol.">
        <title>Pectobacterium araliae sp. nov., a pathogen causing bacterial soft rot of Japanese angelica tree in Japan.</title>
        <authorList>
            <person name="Sawada H."/>
            <person name="Someya N."/>
            <person name="Morohoshi T."/>
            <person name="Ono M."/>
            <person name="Satou M."/>
        </authorList>
    </citation>
    <scope>NUCLEOTIDE SEQUENCE [LARGE SCALE GENOMIC DNA]</scope>
    <source>
        <strain evidence="2">MAFF 302110</strain>
    </source>
</reference>
<evidence type="ECO:0008006" key="3">
    <source>
        <dbReference type="Google" id="ProtNLM"/>
    </source>
</evidence>
<proteinExistence type="predicted"/>
<organism evidence="1 2">
    <name type="scientific">Pectobacterium araliae</name>
    <dbReference type="NCBI Taxonomy" id="3073862"/>
    <lineage>
        <taxon>Bacteria</taxon>
        <taxon>Pseudomonadati</taxon>
        <taxon>Pseudomonadota</taxon>
        <taxon>Gammaproteobacteria</taxon>
        <taxon>Enterobacterales</taxon>
        <taxon>Pectobacteriaceae</taxon>
        <taxon>Pectobacterium</taxon>
    </lineage>
</organism>
<dbReference type="EMBL" id="AP028908">
    <property type="protein sequence ID" value="BES85659.1"/>
    <property type="molecule type" value="Genomic_DNA"/>
</dbReference>
<evidence type="ECO:0000313" key="1">
    <source>
        <dbReference type="EMBL" id="BES85659.1"/>
    </source>
</evidence>
<name>A0AAN0KHP0_9GAMM</name>